<dbReference type="Gene3D" id="3.40.1190.20">
    <property type="match status" value="1"/>
</dbReference>
<dbReference type="InterPro" id="IPR029056">
    <property type="entry name" value="Ribokinase-like"/>
</dbReference>
<dbReference type="GO" id="GO:0033786">
    <property type="term" value="F:heptose-1-phosphate adenylyltransferase activity"/>
    <property type="evidence" value="ECO:0007669"/>
    <property type="project" value="TreeGrafter"/>
</dbReference>
<dbReference type="CDD" id="cd01172">
    <property type="entry name" value="RfaE_like"/>
    <property type="match status" value="1"/>
</dbReference>
<evidence type="ECO:0000259" key="7">
    <source>
        <dbReference type="Pfam" id="PF00294"/>
    </source>
</evidence>
<dbReference type="STRING" id="1817883.A3G31_00920"/>
<dbReference type="InterPro" id="IPR014729">
    <property type="entry name" value="Rossmann-like_a/b/a_fold"/>
</dbReference>
<dbReference type="EMBL" id="MGDI01000019">
    <property type="protein sequence ID" value="OGL53946.1"/>
    <property type="molecule type" value="Genomic_DNA"/>
</dbReference>
<dbReference type="GO" id="GO:0005829">
    <property type="term" value="C:cytosol"/>
    <property type="evidence" value="ECO:0007669"/>
    <property type="project" value="TreeGrafter"/>
</dbReference>
<evidence type="ECO:0000259" key="8">
    <source>
        <dbReference type="Pfam" id="PF01467"/>
    </source>
</evidence>
<dbReference type="Proteomes" id="UP000178082">
    <property type="component" value="Unassembled WGS sequence"/>
</dbReference>
<dbReference type="PANTHER" id="PTHR46969:SF1">
    <property type="entry name" value="BIFUNCTIONAL PROTEIN HLDE"/>
    <property type="match status" value="1"/>
</dbReference>
<evidence type="ECO:0000256" key="5">
    <source>
        <dbReference type="ARBA" id="ARBA00023268"/>
    </source>
</evidence>
<evidence type="ECO:0000256" key="3">
    <source>
        <dbReference type="ARBA" id="ARBA00022679"/>
    </source>
</evidence>
<name>A0A1F7SJH1_9BACT</name>
<protein>
    <recommendedName>
        <fullName evidence="11">Cytidyltransferase</fullName>
    </recommendedName>
</protein>
<keyword evidence="6" id="KW-0119">Carbohydrate metabolism</keyword>
<evidence type="ECO:0000256" key="1">
    <source>
        <dbReference type="ARBA" id="ARBA00002319"/>
    </source>
</evidence>
<dbReference type="SUPFAM" id="SSF53613">
    <property type="entry name" value="Ribokinase-like"/>
    <property type="match status" value="1"/>
</dbReference>
<accession>A0A1F7SJH1</accession>
<dbReference type="Pfam" id="PF00294">
    <property type="entry name" value="PfkB"/>
    <property type="match status" value="1"/>
</dbReference>
<evidence type="ECO:0008006" key="11">
    <source>
        <dbReference type="Google" id="ProtNLM"/>
    </source>
</evidence>
<keyword evidence="5" id="KW-0511">Multifunctional enzyme</keyword>
<dbReference type="AlphaFoldDB" id="A0A1F7SJH1"/>
<feature type="domain" description="Cytidyltransferase-like" evidence="8">
    <location>
        <begin position="34"/>
        <end position="159"/>
    </location>
</feature>
<dbReference type="GO" id="GO:0016773">
    <property type="term" value="F:phosphotransferase activity, alcohol group as acceptor"/>
    <property type="evidence" value="ECO:0007669"/>
    <property type="project" value="InterPro"/>
</dbReference>
<evidence type="ECO:0000256" key="4">
    <source>
        <dbReference type="ARBA" id="ARBA00022777"/>
    </source>
</evidence>
<comment type="caution">
    <text evidence="9">The sequence shown here is derived from an EMBL/GenBank/DDBJ whole genome shotgun (WGS) entry which is preliminary data.</text>
</comment>
<comment type="function">
    <text evidence="1">Catalyzes the phosphorylation of D-glycero-D-manno-heptose 7-phosphate at the C-1 position to selectively form D-glycero-beta-D-manno-heptose-1,7-bisphosphate.</text>
</comment>
<organism evidence="9 10">
    <name type="scientific">Candidatus Schekmanbacteria bacterium RIFCSPLOWO2_12_FULL_38_15</name>
    <dbReference type="NCBI Taxonomy" id="1817883"/>
    <lineage>
        <taxon>Bacteria</taxon>
        <taxon>Candidatus Schekmaniibacteriota</taxon>
    </lineage>
</organism>
<dbReference type="Gene3D" id="3.40.50.620">
    <property type="entry name" value="HUPs"/>
    <property type="match status" value="1"/>
</dbReference>
<keyword evidence="4" id="KW-0418">Kinase</keyword>
<dbReference type="InterPro" id="IPR011913">
    <property type="entry name" value="RfaE_dom_I"/>
</dbReference>
<evidence type="ECO:0000313" key="9">
    <source>
        <dbReference type="EMBL" id="OGL53946.1"/>
    </source>
</evidence>
<dbReference type="PANTHER" id="PTHR46969">
    <property type="entry name" value="BIFUNCTIONAL PROTEIN HLDE"/>
    <property type="match status" value="1"/>
</dbReference>
<evidence type="ECO:0000256" key="6">
    <source>
        <dbReference type="ARBA" id="ARBA00023277"/>
    </source>
</evidence>
<keyword evidence="3" id="KW-0808">Transferase</keyword>
<dbReference type="InterPro" id="IPR004821">
    <property type="entry name" value="Cyt_trans-like"/>
</dbReference>
<proteinExistence type="predicted"/>
<gene>
    <name evidence="9" type="ORF">A3G31_00920</name>
</gene>
<sequence length="510" mass="57550">MKKSIKNKILLLDELIKKVETLKQSEKVVVQSHGVFDLIHPGVIKHLNSAKKEGDILVVTAIKDKDVRRGPGRPIFPENLRIENIASLEQVDYTCLVDDEIPFECVKRIKPDVFAKGPAYKDRDSNIYGKLFDKQKELYFGKSRIYETDGFSFSSTTIIKDFLNIYPEETKSFLKKFSNKYSFSHIVKKINTLKKLKVLLIGDGIIDEYHYCDALGKSAKAHLVVNKYLDHEVFAGGAFAIANHIGGLCNDLLLVSLLGREDSREDFIKANLKPNIKTNFFYRVDGPTIVKKRYINQYFNQKLFEVNYLSDSYINDDLESQVIKYLKTVIPSYDIVLISDFGHGFITNKIIKVIEKFAKKFAVNTQTNAANAGYNMVTKYYKPTYVCLDETEVRLTAQEKYANIEDVAKNIARAIDSDYFMVTRGKHGSIAVNSNGEINRTPVFSTKVIDTVGAGDAFFAYTAPCIAKGIPLDLVSFIGNAAGALAVQIVCNKKPVEKYEVLEFIHALLK</sequence>
<dbReference type="Pfam" id="PF01467">
    <property type="entry name" value="CTP_transf_like"/>
    <property type="match status" value="1"/>
</dbReference>
<evidence type="ECO:0000313" key="10">
    <source>
        <dbReference type="Proteomes" id="UP000178082"/>
    </source>
</evidence>
<comment type="function">
    <text evidence="2">Catalyzes the ADP transfer from ATP to D-glycero-beta-D-manno-heptose 1-phosphate, yielding ADP-D-glycero-beta-D-manno-heptose.</text>
</comment>
<evidence type="ECO:0000256" key="2">
    <source>
        <dbReference type="ARBA" id="ARBA00003753"/>
    </source>
</evidence>
<dbReference type="InterPro" id="IPR011611">
    <property type="entry name" value="PfkB_dom"/>
</dbReference>
<dbReference type="GO" id="GO:0033785">
    <property type="term" value="F:heptose 7-phosphate kinase activity"/>
    <property type="evidence" value="ECO:0007669"/>
    <property type="project" value="TreeGrafter"/>
</dbReference>
<feature type="domain" description="Carbohydrate kinase PfkB" evidence="7">
    <location>
        <begin position="198"/>
        <end position="488"/>
    </location>
</feature>
<dbReference type="SUPFAM" id="SSF52374">
    <property type="entry name" value="Nucleotidylyl transferase"/>
    <property type="match status" value="1"/>
</dbReference>
<reference evidence="9 10" key="1">
    <citation type="journal article" date="2016" name="Nat. Commun.">
        <title>Thousands of microbial genomes shed light on interconnected biogeochemical processes in an aquifer system.</title>
        <authorList>
            <person name="Anantharaman K."/>
            <person name="Brown C.T."/>
            <person name="Hug L.A."/>
            <person name="Sharon I."/>
            <person name="Castelle C.J."/>
            <person name="Probst A.J."/>
            <person name="Thomas B.C."/>
            <person name="Singh A."/>
            <person name="Wilkins M.J."/>
            <person name="Karaoz U."/>
            <person name="Brodie E.L."/>
            <person name="Williams K.H."/>
            <person name="Hubbard S.S."/>
            <person name="Banfield J.F."/>
        </authorList>
    </citation>
    <scope>NUCLEOTIDE SEQUENCE [LARGE SCALE GENOMIC DNA]</scope>
</reference>